<keyword evidence="7" id="KW-0472">Membrane</keyword>
<evidence type="ECO:0000313" key="10">
    <source>
        <dbReference type="Proteomes" id="UP000789390"/>
    </source>
</evidence>
<keyword evidence="2" id="KW-0963">Cytoplasm</keyword>
<name>A0A8J2RSE2_9CRUS</name>
<keyword evidence="3" id="KW-0970">Cilium biogenesis/degradation</keyword>
<keyword evidence="7" id="KW-0812">Transmembrane</keyword>
<proteinExistence type="predicted"/>
<organism evidence="9 10">
    <name type="scientific">Daphnia galeata</name>
    <dbReference type="NCBI Taxonomy" id="27404"/>
    <lineage>
        <taxon>Eukaryota</taxon>
        <taxon>Metazoa</taxon>
        <taxon>Ecdysozoa</taxon>
        <taxon>Arthropoda</taxon>
        <taxon>Crustacea</taxon>
        <taxon>Branchiopoda</taxon>
        <taxon>Diplostraca</taxon>
        <taxon>Cladocera</taxon>
        <taxon>Anomopoda</taxon>
        <taxon>Daphniidae</taxon>
        <taxon>Daphnia</taxon>
    </lineage>
</organism>
<keyword evidence="4" id="KW-0206">Cytoskeleton</keyword>
<protein>
    <recommendedName>
        <fullName evidence="8">Tectonic-1-3 N-terminal domain-containing protein</fullName>
    </recommendedName>
</protein>
<feature type="domain" description="Tectonic-1-3 N-terminal" evidence="8">
    <location>
        <begin position="254"/>
        <end position="348"/>
    </location>
</feature>
<keyword evidence="7" id="KW-1133">Transmembrane helix</keyword>
<dbReference type="PROSITE" id="PS51381">
    <property type="entry name" value="C2_B9"/>
    <property type="match status" value="1"/>
</dbReference>
<dbReference type="InterPro" id="IPR040354">
    <property type="entry name" value="TCTN1-3"/>
</dbReference>
<dbReference type="Pfam" id="PF25752">
    <property type="entry name" value="DUF1619_N"/>
    <property type="match status" value="1"/>
</dbReference>
<dbReference type="PANTHER" id="PTHR14611">
    <property type="entry name" value="TECTONIC FAMILY MEMBER"/>
    <property type="match status" value="1"/>
</dbReference>
<comment type="subcellular location">
    <subcellularLocation>
        <location evidence="1">Cytoplasm</location>
        <location evidence="1">Cytoskeleton</location>
        <location evidence="1">Cilium basal body</location>
    </subcellularLocation>
</comment>
<comment type="caution">
    <text evidence="9">The sequence shown here is derived from an EMBL/GenBank/DDBJ whole genome shotgun (WGS) entry which is preliminary data.</text>
</comment>
<feature type="compositionally biased region" description="Low complexity" evidence="6">
    <location>
        <begin position="201"/>
        <end position="220"/>
    </location>
</feature>
<evidence type="ECO:0000256" key="2">
    <source>
        <dbReference type="ARBA" id="ARBA00022490"/>
    </source>
</evidence>
<dbReference type="AlphaFoldDB" id="A0A8J2RSE2"/>
<evidence type="ECO:0000256" key="1">
    <source>
        <dbReference type="ARBA" id="ARBA00004120"/>
    </source>
</evidence>
<evidence type="ECO:0000256" key="6">
    <source>
        <dbReference type="SAM" id="MobiDB-lite"/>
    </source>
</evidence>
<evidence type="ECO:0000259" key="8">
    <source>
        <dbReference type="Pfam" id="PF25752"/>
    </source>
</evidence>
<accession>A0A8J2RSE2</accession>
<gene>
    <name evidence="9" type="ORF">DGAL_LOCUS10547</name>
</gene>
<evidence type="ECO:0000256" key="7">
    <source>
        <dbReference type="SAM" id="Phobius"/>
    </source>
</evidence>
<keyword evidence="10" id="KW-1185">Reference proteome</keyword>
<dbReference type="InterPro" id="IPR057724">
    <property type="entry name" value="TCTN1-3_N"/>
</dbReference>
<evidence type="ECO:0000256" key="4">
    <source>
        <dbReference type="ARBA" id="ARBA00023212"/>
    </source>
</evidence>
<dbReference type="PANTHER" id="PTHR14611:SF2">
    <property type="entry name" value="TECTONIC"/>
    <property type="match status" value="1"/>
</dbReference>
<dbReference type="Pfam" id="PF07162">
    <property type="entry name" value="B9-C2"/>
    <property type="match status" value="1"/>
</dbReference>
<dbReference type="InterPro" id="IPR010796">
    <property type="entry name" value="C2_B9-type_dom"/>
</dbReference>
<feature type="transmembrane region" description="Helical" evidence="7">
    <location>
        <begin position="159"/>
        <end position="177"/>
    </location>
</feature>
<dbReference type="GO" id="GO:0035869">
    <property type="term" value="C:ciliary transition zone"/>
    <property type="evidence" value="ECO:0007669"/>
    <property type="project" value="TreeGrafter"/>
</dbReference>
<dbReference type="EMBL" id="CAKKLH010000257">
    <property type="protein sequence ID" value="CAH0107256.1"/>
    <property type="molecule type" value="Genomic_DNA"/>
</dbReference>
<dbReference type="Proteomes" id="UP000789390">
    <property type="component" value="Unassembled WGS sequence"/>
</dbReference>
<evidence type="ECO:0000256" key="3">
    <source>
        <dbReference type="ARBA" id="ARBA00022794"/>
    </source>
</evidence>
<dbReference type="GO" id="GO:0060271">
    <property type="term" value="P:cilium assembly"/>
    <property type="evidence" value="ECO:0007669"/>
    <property type="project" value="TreeGrafter"/>
</dbReference>
<dbReference type="OrthoDB" id="184109at2759"/>
<evidence type="ECO:0000313" key="9">
    <source>
        <dbReference type="EMBL" id="CAH0107256.1"/>
    </source>
</evidence>
<keyword evidence="5" id="KW-0966">Cell projection</keyword>
<sequence length="797" mass="89129">MAELHLIGQIIGGTEFSEKSICCRWQLSSGENWRVLEGSATEGQTQLDTPQIGSVSSWNHPLDVHWATRGLQGWPQIHLQIYHLDAYSRTNLIGYASASIPTRPGIHYVDAPAWRPLGTFTEELMRHFIGGGVELADAERIQNGSLDRSRLRTEATGKLLFVIFQLFFLVCITFVFAQSVTPTSTTIEPTQTNSQIDLNQSTTESTTAATSVSENVTTSTDGSNIFLSTELSTESNLATSVPPDQPESHPFNYDLFFCTCDLTGEKCDVNCCCDPDCQEDDLRLFNNNRCWSPPSSYFDRFYCSPDPDRYGVVWNNTPEFRIQWNSHNGIFCIVTDNVPKKRLFEDKAPVSEDELFQQILPKLSGRWKDAQSQPTIGLEQWIYQPFYKEGSPIFTLHMNGNISVLKLPRSLNSVSCNAVKTVSFLESDDYYQCSLPGKDGCNPTIRLDEWLANLAVFRLPSYSASSNGSVRWGDMDKLAPLVIRICEDSNSGCRSDIQAPEPSCRNSLAAVTLRITHNGTEGIRSVLVDLLYTAVAGPVRFQTIHQSLVEINLANNGAINPLTKRSGNPGYLKGKPLLVAKINASSGTFQTMDVFPGTPKSRLIRFGEDSYHAFRTNGLQMDNRTRWCANWSHFVMEFFWGPKFESLRLGAFGNVQLNETEISGLWLDIKIRMDELSCFESVIHGDLVVVYTKSGSYDQPQNKILGAGLQLRSSGADCMVESFKKCFLQFSQTVSFVMSDSPTFMVLPQPPRWKIQLPYDFFYPFLLSSSVDSAEPAIVVYVITLLLSLCFSLSCSH</sequence>
<evidence type="ECO:0000256" key="5">
    <source>
        <dbReference type="ARBA" id="ARBA00023273"/>
    </source>
</evidence>
<feature type="region of interest" description="Disordered" evidence="6">
    <location>
        <begin position="185"/>
        <end position="221"/>
    </location>
</feature>
<reference evidence="9" key="1">
    <citation type="submission" date="2021-11" db="EMBL/GenBank/DDBJ databases">
        <authorList>
            <person name="Schell T."/>
        </authorList>
    </citation>
    <scope>NUCLEOTIDE SEQUENCE</scope>
    <source>
        <strain evidence="9">M5</strain>
    </source>
</reference>